<accession>A0A1Q9EM85</accession>
<name>A0A1Q9EM85_SYMMI</name>
<dbReference type="PANTHER" id="PTHR19446">
    <property type="entry name" value="REVERSE TRANSCRIPTASES"/>
    <property type="match status" value="1"/>
</dbReference>
<dbReference type="Gene3D" id="3.60.10.10">
    <property type="entry name" value="Endonuclease/exonuclease/phosphatase"/>
    <property type="match status" value="1"/>
</dbReference>
<dbReference type="InterPro" id="IPR036691">
    <property type="entry name" value="Endo/exonu/phosph_ase_sf"/>
</dbReference>
<dbReference type="SUPFAM" id="SSF56219">
    <property type="entry name" value="DNase I-like"/>
    <property type="match status" value="1"/>
</dbReference>
<evidence type="ECO:0000256" key="1">
    <source>
        <dbReference type="PROSITE-ProRule" id="PRU00042"/>
    </source>
</evidence>
<reference evidence="5 6" key="1">
    <citation type="submission" date="2016-02" db="EMBL/GenBank/DDBJ databases">
        <title>Genome analysis of coral dinoflagellate symbionts highlights evolutionary adaptations to a symbiotic lifestyle.</title>
        <authorList>
            <person name="Aranda M."/>
            <person name="Li Y."/>
            <person name="Liew Y.J."/>
            <person name="Baumgarten S."/>
            <person name="Simakov O."/>
            <person name="Wilson M."/>
            <person name="Piel J."/>
            <person name="Ashoor H."/>
            <person name="Bougouffa S."/>
            <person name="Bajic V.B."/>
            <person name="Ryu T."/>
            <person name="Ravasi T."/>
            <person name="Bayer T."/>
            <person name="Micklem G."/>
            <person name="Kim H."/>
            <person name="Bhak J."/>
            <person name="Lajeunesse T.C."/>
            <person name="Voolstra C.R."/>
        </authorList>
    </citation>
    <scope>NUCLEOTIDE SEQUENCE [LARGE SCALE GENOMIC DNA]</scope>
    <source>
        <strain evidence="5 6">CCMP2467</strain>
    </source>
</reference>
<dbReference type="EMBL" id="LSRX01000116">
    <property type="protein sequence ID" value="OLQ08498.1"/>
    <property type="molecule type" value="Genomic_DNA"/>
</dbReference>
<protein>
    <submittedName>
        <fullName evidence="5">LINE-1 retrotransposable element ORF2 protein</fullName>
    </submittedName>
</protein>
<keyword evidence="1" id="KW-0863">Zinc-finger</keyword>
<feature type="domain" description="C2H2-type" evidence="3">
    <location>
        <begin position="993"/>
        <end position="1021"/>
    </location>
</feature>
<dbReference type="SUPFAM" id="SSF56672">
    <property type="entry name" value="DNA/RNA polymerases"/>
    <property type="match status" value="1"/>
</dbReference>
<evidence type="ECO:0000259" key="4">
    <source>
        <dbReference type="PROSITE" id="PS50878"/>
    </source>
</evidence>
<feature type="region of interest" description="Disordered" evidence="2">
    <location>
        <begin position="1182"/>
        <end position="1238"/>
    </location>
</feature>
<dbReference type="PROSITE" id="PS50157">
    <property type="entry name" value="ZINC_FINGER_C2H2_2"/>
    <property type="match status" value="1"/>
</dbReference>
<proteinExistence type="predicted"/>
<dbReference type="InterPro" id="IPR036236">
    <property type="entry name" value="Znf_C2H2_sf"/>
</dbReference>
<keyword evidence="1" id="KW-0479">Metal-binding</keyword>
<evidence type="ECO:0000256" key="2">
    <source>
        <dbReference type="SAM" id="MobiDB-lite"/>
    </source>
</evidence>
<dbReference type="InterPro" id="IPR043502">
    <property type="entry name" value="DNA/RNA_pol_sf"/>
</dbReference>
<dbReference type="InterPro" id="IPR013087">
    <property type="entry name" value="Znf_C2H2_type"/>
</dbReference>
<evidence type="ECO:0000259" key="3">
    <source>
        <dbReference type="PROSITE" id="PS50157"/>
    </source>
</evidence>
<dbReference type="Pfam" id="PF00078">
    <property type="entry name" value="RVT_1"/>
    <property type="match status" value="1"/>
</dbReference>
<feature type="domain" description="Reverse transcriptase" evidence="4">
    <location>
        <begin position="509"/>
        <end position="824"/>
    </location>
</feature>
<dbReference type="Proteomes" id="UP000186817">
    <property type="component" value="Unassembled WGS sequence"/>
</dbReference>
<gene>
    <name evidence="5" type="ORF">AK812_SmicGene7975</name>
</gene>
<keyword evidence="1" id="KW-0862">Zinc</keyword>
<dbReference type="Gene3D" id="3.30.160.60">
    <property type="entry name" value="Classic Zinc Finger"/>
    <property type="match status" value="1"/>
</dbReference>
<dbReference type="OrthoDB" id="410803at2759"/>
<dbReference type="InterPro" id="IPR000477">
    <property type="entry name" value="RT_dom"/>
</dbReference>
<organism evidence="5 6">
    <name type="scientific">Symbiodinium microadriaticum</name>
    <name type="common">Dinoflagellate</name>
    <name type="synonym">Zooxanthella microadriatica</name>
    <dbReference type="NCBI Taxonomy" id="2951"/>
    <lineage>
        <taxon>Eukaryota</taxon>
        <taxon>Sar</taxon>
        <taxon>Alveolata</taxon>
        <taxon>Dinophyceae</taxon>
        <taxon>Suessiales</taxon>
        <taxon>Symbiodiniaceae</taxon>
        <taxon>Symbiodinium</taxon>
    </lineage>
</organism>
<dbReference type="PROSITE" id="PS00028">
    <property type="entry name" value="ZINC_FINGER_C2H2_1"/>
    <property type="match status" value="1"/>
</dbReference>
<dbReference type="SMART" id="SM00355">
    <property type="entry name" value="ZnF_C2H2"/>
    <property type="match status" value="2"/>
</dbReference>
<evidence type="ECO:0000313" key="5">
    <source>
        <dbReference type="EMBL" id="OLQ08498.1"/>
    </source>
</evidence>
<keyword evidence="6" id="KW-1185">Reference proteome</keyword>
<evidence type="ECO:0000313" key="6">
    <source>
        <dbReference type="Proteomes" id="UP000186817"/>
    </source>
</evidence>
<dbReference type="SUPFAM" id="SSF57667">
    <property type="entry name" value="beta-beta-alpha zinc fingers"/>
    <property type="match status" value="1"/>
</dbReference>
<dbReference type="PROSITE" id="PS50878">
    <property type="entry name" value="RT_POL"/>
    <property type="match status" value="1"/>
</dbReference>
<sequence>MDGGGGQVYGRIARRCHRSIMDSKAGLQPGSEEGTGVTGRPDRYAGILTLIKAPGLTKDSIRVRRVSQGRLDHVRFEWKSNTFDVINFYQKAVSFTQAADAYAKRASLLKHVSSLIGGLPQRNVMLMMGDFNVQLYPDHPQVGPCTTLGRDGEQISKDGEKLQELLRSHKLTVLNTWACKHPATYQHLQHRSQIDYIIMRQSQSRGPAKSARPEHRGELARWKDTRHHPVLAEVVTPTGGHRPTASKEHAWKIDTTTLRKTHDADPRLVHLQTQLRHAATDITINTYHLLPGIVGRLAQNAFPRQGEPRLAKWQEKSMTKLVDKMWWYYRCSKGRDSLDGVTLPTIFQRWHAHARFMHLRALAKAHGRTLQKQRFEEVLSQAEQAMRSGDQQALHQHVRALAPKTRRVVPQLMDEEGRLLDVKAEMTVLQSHFGQVWKQPACWKHPVLQTTPVMPDETELEPSSQEVIHAVQSIKGQKAVPSTLPPAIVWKQCAITLGALVHSITSPFWVDGSSLYPRSWHATYIILIPKAKKPIGKASSLRPIGLQDPLAKAYVAVLARHFKPHALEYLACVPQYAYLPGRDSHAAIGRAIEYCSRARDMLRAGTYNIHSRRSGLQHSSDFVAALQVSLDLSQAFDTAPWSLLEAALARTRAPRKLREAIMAWITSTRYIVCYRGQTVEVEATRGIRQGCVLSPVVWSVFTGLIYHEYQARIAADPVAPQVTMFADDDHLGWLVQRPEHLKVAVRQLNTFISVLTDFGLQVNPSKSQSILAVRGPGAERVRQQHTVWVKDAEGRQILRLRLPGHKLSEGPPLVQSIDYMGIVLSYSAFEELSMRKRLGVAQGNFDRCKKVLHNRKVLTIPQRLTLWKSIVLPAATYGILATGFTKVSLERFHGLVLRHMRSISNSPLHIHRESNWDLMVRLGQDLPVQMLQRLCAGRIEKLQARPSSSSDSHGIYASLENLLRSSSQQLEQLADKYQPPLHSAPALATENSFRCSLCDASFDTQAKLRQHESKVHTGKKKTTCLVSDHNANIRRHGKDGMPTCVHCNEVFQRWSGLNRHITLGRCTVYKPAEEGTLGTAIHSTTEPLDPVIRPVVDHDEFQQRLNTGGLQALGQASTVLEELRAHCSICRQWLAKLKDCKSHYKKSRQDLWKKYGSREQDAEMAAPSMGELQMYADLWSKQNPPKRKEEEAQEPNKQPRLQPEPKSLATSSQGKQGKGQGPQSGQRQRQKQTTNLSSKAEQLVNMLARLSLRHEDALSMMRSDRGYCLFLRTAQSPETITQSLYLSAQAWKEQRQEKPQERRHPLRVVLFSLVMQEFSMRLDNIIHTPELLAQAKQNEMVTEVQGKPCWTYLGYDGVTKREFVEQSQDPLDHERLLRRVRDLQASAAGNIILRFHSNRPLAERMEGDTLLMLLEMSTSSVDAMDLHLKIRDLCHSSAWKVIGGRLRRERMQRSPLANKIAEIMDCGPSERTAFTALDGQWSVFRGRVRKSAAKVDETGVPGMWVTDDGSGAKRATESDEAEVRSNAYILFYARCEA</sequence>
<dbReference type="GO" id="GO:0008270">
    <property type="term" value="F:zinc ion binding"/>
    <property type="evidence" value="ECO:0007669"/>
    <property type="project" value="UniProtKB-KW"/>
</dbReference>
<comment type="caution">
    <text evidence="5">The sequence shown here is derived from an EMBL/GenBank/DDBJ whole genome shotgun (WGS) entry which is preliminary data.</text>
</comment>